<feature type="transmembrane region" description="Helical" evidence="1">
    <location>
        <begin position="210"/>
        <end position="227"/>
    </location>
</feature>
<name>A0A140L8C0_9FIRM</name>
<sequence>MKRFIYIWMILYIFCLQVSYAADTTNEINGITDEFIMEQLEKIDTGDLNKIIESINKDVSQYLPSFHLKSLVQGLIRGENIFSIKDVFQGLLKYLFKEVVANSVLLVKLIVFAVLCAFLNNLSDAFESDGVGKLAYMTCYIVIIAIAIQSFAIATQIGVDAIDEMVMLMQALLPVLLTLLMSMGGIASSALFQPMIIASVGIISTLMKNIVMPLIFFSVILTIVNYLSSKIQVSKLASFLKQICIILIGFMLTIFIGVITIQGLAASATDGVTIRTAKFAVGLIPIVGGFISDAADAIFGCSLVLKNALGGLGLFLLTLMVMMPLLKILSLILIYKLASALIEPMMDNALPDCLNDLSNSLMMVFGTVLSVAMMFFMAVTIMIGAGNISMMMR</sequence>
<evidence type="ECO:0000313" key="4">
    <source>
        <dbReference type="Proteomes" id="UP000070456"/>
    </source>
</evidence>
<dbReference type="Proteomes" id="UP000070456">
    <property type="component" value="Unassembled WGS sequence"/>
</dbReference>
<comment type="caution">
    <text evidence="3">The sequence shown here is derived from an EMBL/GenBank/DDBJ whole genome shotgun (WGS) entry which is preliminary data.</text>
</comment>
<dbReference type="PATRIC" id="fig|520762.4.peg.882"/>
<keyword evidence="1" id="KW-1133">Transmembrane helix</keyword>
<reference evidence="3 4" key="1">
    <citation type="submission" date="2015-12" db="EMBL/GenBank/DDBJ databases">
        <title>Draft genome sequence of the thermoanaerobe Thermotalea metallivorans, an isolate from the runoff channel of the Great Artesian Basin, Australia.</title>
        <authorList>
            <person name="Patel B.K."/>
        </authorList>
    </citation>
    <scope>NUCLEOTIDE SEQUENCE [LARGE SCALE GENOMIC DNA]</scope>
    <source>
        <strain evidence="3 4">B2-1</strain>
    </source>
</reference>
<dbReference type="AlphaFoldDB" id="A0A140L8C0"/>
<feature type="transmembrane region" description="Helical" evidence="1">
    <location>
        <begin position="362"/>
        <end position="385"/>
    </location>
</feature>
<dbReference type="InterPro" id="IPR014194">
    <property type="entry name" value="Spore_III_AE"/>
</dbReference>
<keyword evidence="1" id="KW-0812">Transmembrane</keyword>
<feature type="transmembrane region" description="Helical" evidence="1">
    <location>
        <begin position="99"/>
        <end position="122"/>
    </location>
</feature>
<keyword evidence="4" id="KW-1185">Reference proteome</keyword>
<keyword evidence="2" id="KW-0732">Signal</keyword>
<feature type="chain" id="PRO_5039531355" evidence="2">
    <location>
        <begin position="22"/>
        <end position="393"/>
    </location>
</feature>
<feature type="transmembrane region" description="Helical" evidence="1">
    <location>
        <begin position="239"/>
        <end position="260"/>
    </location>
</feature>
<feature type="signal peptide" evidence="2">
    <location>
        <begin position="1"/>
        <end position="21"/>
    </location>
</feature>
<evidence type="ECO:0000313" key="3">
    <source>
        <dbReference type="EMBL" id="KXG76795.1"/>
    </source>
</evidence>
<dbReference type="STRING" id="520762.AN619_07870"/>
<protein>
    <submittedName>
        <fullName evidence="3">Stage III sporulation protein AE</fullName>
    </submittedName>
</protein>
<proteinExistence type="predicted"/>
<dbReference type="RefSeq" id="WP_083524968.1">
    <property type="nucleotide sequence ID" value="NZ_LOEE01000021.1"/>
</dbReference>
<feature type="transmembrane region" description="Helical" evidence="1">
    <location>
        <begin position="171"/>
        <end position="198"/>
    </location>
</feature>
<accession>A0A140L8C0</accession>
<dbReference type="OrthoDB" id="1706761at2"/>
<dbReference type="NCBIfam" id="TIGR02829">
    <property type="entry name" value="spore_III_AE"/>
    <property type="match status" value="1"/>
</dbReference>
<dbReference type="EMBL" id="LOEE01000021">
    <property type="protein sequence ID" value="KXG76795.1"/>
    <property type="molecule type" value="Genomic_DNA"/>
</dbReference>
<keyword evidence="1" id="KW-0472">Membrane</keyword>
<gene>
    <name evidence="3" type="primary">spoIIIAE</name>
    <name evidence="3" type="ORF">AN619_07870</name>
</gene>
<feature type="transmembrane region" description="Helical" evidence="1">
    <location>
        <begin position="134"/>
        <end position="159"/>
    </location>
</feature>
<evidence type="ECO:0000256" key="2">
    <source>
        <dbReference type="SAM" id="SignalP"/>
    </source>
</evidence>
<organism evidence="3 4">
    <name type="scientific">Thermotalea metallivorans</name>
    <dbReference type="NCBI Taxonomy" id="520762"/>
    <lineage>
        <taxon>Bacteria</taxon>
        <taxon>Bacillati</taxon>
        <taxon>Bacillota</taxon>
        <taxon>Clostridia</taxon>
        <taxon>Peptostreptococcales</taxon>
        <taxon>Thermotaleaceae</taxon>
        <taxon>Thermotalea</taxon>
    </lineage>
</organism>
<evidence type="ECO:0000256" key="1">
    <source>
        <dbReference type="SAM" id="Phobius"/>
    </source>
</evidence>
<dbReference type="Pfam" id="PF09546">
    <property type="entry name" value="Spore_III_AE"/>
    <property type="match status" value="1"/>
</dbReference>